<comment type="similarity">
    <text evidence="7">Belongs to the TRAFAC class myosin-kinesin ATPase superfamily. Myosin family.</text>
</comment>
<evidence type="ECO:0000256" key="1">
    <source>
        <dbReference type="ARBA" id="ARBA00022741"/>
    </source>
</evidence>
<dbReference type="EMBL" id="JH370146">
    <property type="protein sequence ID" value="ELA41271.1"/>
    <property type="molecule type" value="Genomic_DNA"/>
</dbReference>
<evidence type="ECO:0000256" key="6">
    <source>
        <dbReference type="ARBA" id="ARBA00023203"/>
    </source>
</evidence>
<dbReference type="AlphaFoldDB" id="L2GK99"/>
<evidence type="ECO:0000259" key="9">
    <source>
        <dbReference type="PROSITE" id="PS51126"/>
    </source>
</evidence>
<gene>
    <name evidence="11" type="ORF">VICG_01644</name>
</gene>
<dbReference type="GO" id="GO:0016020">
    <property type="term" value="C:membrane"/>
    <property type="evidence" value="ECO:0007669"/>
    <property type="project" value="TreeGrafter"/>
</dbReference>
<dbReference type="RefSeq" id="XP_007605089.1">
    <property type="nucleotide sequence ID" value="XM_007605027.1"/>
</dbReference>
<dbReference type="FunCoup" id="L2GK99">
    <property type="interactions" value="25"/>
</dbReference>
<protein>
    <recommendedName>
        <fullName evidence="13">Myosin motor domain-containing protein</fullName>
    </recommendedName>
</protein>
<feature type="domain" description="Myosin motor" evidence="10">
    <location>
        <begin position="1"/>
        <end position="612"/>
    </location>
</feature>
<keyword evidence="4 7" id="KW-0518">Myosin</keyword>
<feature type="domain" description="Dilute" evidence="9">
    <location>
        <begin position="1019"/>
        <end position="1241"/>
    </location>
</feature>
<dbReference type="Pfam" id="PF00063">
    <property type="entry name" value="Myosin_head"/>
    <property type="match status" value="1"/>
</dbReference>
<dbReference type="PANTHER" id="PTHR13140:SF706">
    <property type="entry name" value="DILUTE CLASS UNCONVENTIONAL MYOSIN, ISOFORM C"/>
    <property type="match status" value="1"/>
</dbReference>
<evidence type="ECO:0000256" key="4">
    <source>
        <dbReference type="ARBA" id="ARBA00023123"/>
    </source>
</evidence>
<evidence type="ECO:0000256" key="2">
    <source>
        <dbReference type="ARBA" id="ARBA00022840"/>
    </source>
</evidence>
<dbReference type="InterPro" id="IPR002710">
    <property type="entry name" value="Dilute_dom"/>
</dbReference>
<dbReference type="InterPro" id="IPR001609">
    <property type="entry name" value="Myosin_head_motor_dom-like"/>
</dbReference>
<dbReference type="GO" id="GO:0051015">
    <property type="term" value="F:actin filament binding"/>
    <property type="evidence" value="ECO:0007669"/>
    <property type="project" value="TreeGrafter"/>
</dbReference>
<dbReference type="GO" id="GO:0005737">
    <property type="term" value="C:cytoplasm"/>
    <property type="evidence" value="ECO:0007669"/>
    <property type="project" value="TreeGrafter"/>
</dbReference>
<evidence type="ECO:0000259" key="10">
    <source>
        <dbReference type="PROSITE" id="PS51456"/>
    </source>
</evidence>
<dbReference type="GO" id="GO:0007015">
    <property type="term" value="P:actin filament organization"/>
    <property type="evidence" value="ECO:0007669"/>
    <property type="project" value="TreeGrafter"/>
</dbReference>
<dbReference type="PROSITE" id="PS51456">
    <property type="entry name" value="MYOSIN_MOTOR"/>
    <property type="match status" value="1"/>
</dbReference>
<dbReference type="Gene3D" id="1.10.10.820">
    <property type="match status" value="1"/>
</dbReference>
<dbReference type="VEuPathDB" id="MicrosporidiaDB:VICG_01644"/>
<dbReference type="InterPro" id="IPR027417">
    <property type="entry name" value="P-loop_NTPase"/>
</dbReference>
<dbReference type="PROSITE" id="PS51126">
    <property type="entry name" value="DILUTE"/>
    <property type="match status" value="1"/>
</dbReference>
<evidence type="ECO:0008006" key="13">
    <source>
        <dbReference type="Google" id="ProtNLM"/>
    </source>
</evidence>
<dbReference type="OrthoDB" id="6108017at2759"/>
<dbReference type="GO" id="GO:0016459">
    <property type="term" value="C:myosin complex"/>
    <property type="evidence" value="ECO:0007669"/>
    <property type="project" value="UniProtKB-KW"/>
</dbReference>
<keyword evidence="1 7" id="KW-0547">Nucleotide-binding</keyword>
<accession>L2GK99</accession>
<evidence type="ECO:0000256" key="3">
    <source>
        <dbReference type="ARBA" id="ARBA00023054"/>
    </source>
</evidence>
<dbReference type="Proteomes" id="UP000011082">
    <property type="component" value="Unassembled WGS sequence"/>
</dbReference>
<reference evidence="12" key="1">
    <citation type="submission" date="2011-05" db="EMBL/GenBank/DDBJ databases">
        <title>The genome sequence of Vittaforma corneae strain ATCC 50505.</title>
        <authorList>
            <consortium name="The Broad Institute Genome Sequencing Platform"/>
            <person name="Cuomo C."/>
            <person name="Didier E."/>
            <person name="Bowers L."/>
            <person name="Young S.K."/>
            <person name="Zeng Q."/>
            <person name="Gargeya S."/>
            <person name="Fitzgerald M."/>
            <person name="Haas B."/>
            <person name="Abouelleil A."/>
            <person name="Alvarado L."/>
            <person name="Arachchi H.M."/>
            <person name="Berlin A."/>
            <person name="Chapman S.B."/>
            <person name="Gearin G."/>
            <person name="Goldberg J."/>
            <person name="Griggs A."/>
            <person name="Gujja S."/>
            <person name="Hansen M."/>
            <person name="Heiman D."/>
            <person name="Howarth C."/>
            <person name="Larimer J."/>
            <person name="Lui A."/>
            <person name="MacDonald P.J.P."/>
            <person name="McCowen C."/>
            <person name="Montmayeur A."/>
            <person name="Murphy C."/>
            <person name="Neiman D."/>
            <person name="Pearson M."/>
            <person name="Priest M."/>
            <person name="Roberts A."/>
            <person name="Saif S."/>
            <person name="Shea T."/>
            <person name="Sisk P."/>
            <person name="Stolte C."/>
            <person name="Sykes S."/>
            <person name="Wortman J."/>
            <person name="Nusbaum C."/>
            <person name="Birren B."/>
        </authorList>
    </citation>
    <scope>NUCLEOTIDE SEQUENCE [LARGE SCALE GENOMIC DNA]</scope>
    <source>
        <strain evidence="12">ATCC 50505</strain>
    </source>
</reference>
<dbReference type="CDD" id="cd00124">
    <property type="entry name" value="MYSc"/>
    <property type="match status" value="1"/>
</dbReference>
<evidence type="ECO:0000313" key="12">
    <source>
        <dbReference type="Proteomes" id="UP000011082"/>
    </source>
</evidence>
<keyword evidence="3 8" id="KW-0175">Coiled coil</keyword>
<evidence type="ECO:0000256" key="8">
    <source>
        <dbReference type="SAM" id="Coils"/>
    </source>
</evidence>
<feature type="coiled-coil region" evidence="8">
    <location>
        <begin position="760"/>
        <end position="787"/>
    </location>
</feature>
<evidence type="ECO:0000256" key="7">
    <source>
        <dbReference type="PROSITE-ProRule" id="PRU00782"/>
    </source>
</evidence>
<name>L2GK99_VITCO</name>
<feature type="region of interest" description="Actin-binding" evidence="7">
    <location>
        <begin position="545"/>
        <end position="567"/>
    </location>
</feature>
<keyword evidence="5 7" id="KW-0505">Motor protein</keyword>
<sequence length="1269" mass="146025">MDSDDLCKLKNLDESSLLENLRKRYLNSQIYTNSGLFLISINPYKQIDLYTEEVAGLYKKKAAGKGLQPHVYEVLEQCLRDKDVYGEHTIIINGDSGAGKTACARYMLEYLGVPALRDADNILESLGNCKTHLNDNSSRFGKLIRLDKTVKIETYLLERSRVTGYPPNERNFHVFYYILANRKEALVNDYINFNCSGINREQLQSQTLDSAFFSTESLANSYKNLSDSFSRLSIDFQEIEIILMGIIYLGSVEIQNQSILKNKMYYSVIELLCLDEKRFDEFLLTKKFKVRISDKSEVILKKLSDSESYTMRNSLARLLYENLFYYVLDKINAKLNGISLGISQLNILDIFGFEKFEKNGLDQFCINWCNECIHDHFVKDTFEYQKSILISEGVDSSSVDRLLSKRYEQSGYANGTTDSFSSNSINHIKICGNESLDNIQKKTGVADLIIEESLINGSASNLALKLQNYMKMRIKPGNALVFKHFNGCVEYSLDDFVEKNREKCSFGFEFLSLFENQSRSSGFFDFLSKSLVTCENVVGTFRSSLNHLFGVIRNTRVKYIKCIKPNSGKTPLMFDGELVAKQLRSGGVLESIELSKHLFPYVLDFPTFAVRYPFTTLNDPCLTKGKSKVFLNNEGFIDLENRRHIYIESFNERIRELSSVFVTKKIMSEIIQSKKPMKVADKFNTSSTAEKVLVKSMDGTMNLLDKDENKCSSYVNMMRKNEDQYMKLLSRLEKDVIKDVNSANIISNPDQQFLQHSGPLETLKDENKTLKKIISDLENELKIIKHMKLSVKNINSQALNVECEAKQDRSVSNELEMLQKKFQDLAFISCYPNDTSPFGVFRSLVDLFIENFPVYSEQQYSRDDILCFAQCVYYMVCSSFQHNTKYSFDVFIEELNKQASVFQESLAGVLYVLSNLIELRCLFKERQDTLKSVFKDGAETLKKLAAHPSSPEFLNTDRTGSTSRQEIPIDRILDDMTALDNNEVLSIRMHDGMQKISHDFSTEIDFIRYILSELDISIRNLMEHFGVLLTESLSDILPHVILDYEPLKELNSKIKAARKWLFPRPTISRMIQYLEYFYGISHYYYLPASFVLSAISFSLSVVDQITFNSILTRKGFLNFNKCYEIKYNLAEIEKFCFNIGFRDGFLNLLHVNETMKIASAISRLELFQESDCKTESESNHSEYHLAYNSAQEIIDNSFLNCNQINCIISKFEESLFECKDYDPYSCKFISSPKISCPDLDQCSSGSKFVEPSYLPQKSLSRILHYFHEL</sequence>
<proteinExistence type="inferred from homology"/>
<dbReference type="PANTHER" id="PTHR13140">
    <property type="entry name" value="MYOSIN"/>
    <property type="match status" value="1"/>
</dbReference>
<keyword evidence="2 7" id="KW-0067">ATP-binding</keyword>
<dbReference type="SMART" id="SM00242">
    <property type="entry name" value="MYSc"/>
    <property type="match status" value="1"/>
</dbReference>
<dbReference type="OMA" id="CINWCNE"/>
<dbReference type="PRINTS" id="PR00193">
    <property type="entry name" value="MYOSINHEAVY"/>
</dbReference>
<dbReference type="GO" id="GO:0005524">
    <property type="term" value="F:ATP binding"/>
    <property type="evidence" value="ECO:0007669"/>
    <property type="project" value="UniProtKB-UniRule"/>
</dbReference>
<dbReference type="Gene3D" id="3.40.850.10">
    <property type="entry name" value="Kinesin motor domain"/>
    <property type="match status" value="1"/>
</dbReference>
<evidence type="ECO:0000313" key="11">
    <source>
        <dbReference type="EMBL" id="ELA41271.1"/>
    </source>
</evidence>
<dbReference type="GO" id="GO:0000146">
    <property type="term" value="F:microfilament motor activity"/>
    <property type="evidence" value="ECO:0007669"/>
    <property type="project" value="TreeGrafter"/>
</dbReference>
<evidence type="ECO:0000256" key="5">
    <source>
        <dbReference type="ARBA" id="ARBA00023175"/>
    </source>
</evidence>
<dbReference type="Gene3D" id="1.20.120.720">
    <property type="entry name" value="Myosin VI head, motor domain, U50 subdomain"/>
    <property type="match status" value="1"/>
</dbReference>
<dbReference type="STRING" id="993615.L2GK99"/>
<keyword evidence="6 7" id="KW-0009">Actin-binding</keyword>
<dbReference type="SUPFAM" id="SSF52540">
    <property type="entry name" value="P-loop containing nucleoside triphosphate hydrolases"/>
    <property type="match status" value="1"/>
</dbReference>
<keyword evidence="12" id="KW-1185">Reference proteome</keyword>
<dbReference type="InParanoid" id="L2GK99"/>
<feature type="binding site" evidence="7">
    <location>
        <begin position="94"/>
        <end position="101"/>
    </location>
    <ligand>
        <name>ATP</name>
        <dbReference type="ChEBI" id="CHEBI:30616"/>
    </ligand>
</feature>
<dbReference type="Gene3D" id="1.20.58.530">
    <property type="match status" value="1"/>
</dbReference>
<organism evidence="11 12">
    <name type="scientific">Vittaforma corneae (strain ATCC 50505)</name>
    <name type="common">Microsporidian parasite</name>
    <name type="synonym">Nosema corneum</name>
    <dbReference type="NCBI Taxonomy" id="993615"/>
    <lineage>
        <taxon>Eukaryota</taxon>
        <taxon>Fungi</taxon>
        <taxon>Fungi incertae sedis</taxon>
        <taxon>Microsporidia</taxon>
        <taxon>Nosematidae</taxon>
        <taxon>Vittaforma</taxon>
    </lineage>
</organism>
<dbReference type="GeneID" id="19882354"/>
<dbReference type="InterPro" id="IPR036961">
    <property type="entry name" value="Kinesin_motor_dom_sf"/>
</dbReference>
<dbReference type="HOGENOM" id="CLU_000192_7_5_1"/>